<dbReference type="GO" id="GO:1990281">
    <property type="term" value="C:efflux pump complex"/>
    <property type="evidence" value="ECO:0007669"/>
    <property type="project" value="TreeGrafter"/>
</dbReference>
<dbReference type="AlphaFoldDB" id="A0A347WKM3"/>
<dbReference type="Pfam" id="PF25984">
    <property type="entry name" value="BSH_YknX"/>
    <property type="match status" value="1"/>
</dbReference>
<name>A0A347WKM3_9LACT</name>
<feature type="domain" description="YknX-like barrel-sandwich hybrid" evidence="2">
    <location>
        <begin position="74"/>
        <end position="239"/>
    </location>
</feature>
<feature type="region of interest" description="Disordered" evidence="1">
    <location>
        <begin position="173"/>
        <end position="198"/>
    </location>
</feature>
<dbReference type="GO" id="GO:0015562">
    <property type="term" value="F:efflux transmembrane transporter activity"/>
    <property type="evidence" value="ECO:0007669"/>
    <property type="project" value="TreeGrafter"/>
</dbReference>
<accession>A0A347WKM3</accession>
<evidence type="ECO:0000259" key="2">
    <source>
        <dbReference type="Pfam" id="PF25984"/>
    </source>
</evidence>
<organism evidence="3 4">
    <name type="scientific">Suicoccus acidiformans</name>
    <dbReference type="NCBI Taxonomy" id="2036206"/>
    <lineage>
        <taxon>Bacteria</taxon>
        <taxon>Bacillati</taxon>
        <taxon>Bacillota</taxon>
        <taxon>Bacilli</taxon>
        <taxon>Lactobacillales</taxon>
        <taxon>Aerococcaceae</taxon>
        <taxon>Suicoccus</taxon>
    </lineage>
</organism>
<reference evidence="3 4" key="1">
    <citation type="submission" date="2017-09" db="EMBL/GenBank/DDBJ databases">
        <title>Complete genome sequence of Oxytococcus suis strain ZY16052.</title>
        <authorList>
            <person name="Li F."/>
        </authorList>
    </citation>
    <scope>NUCLEOTIDE SEQUENCE [LARGE SCALE GENOMIC DNA]</scope>
    <source>
        <strain evidence="3 4">ZY16052</strain>
    </source>
</reference>
<keyword evidence="4" id="KW-1185">Reference proteome</keyword>
<dbReference type="KEGG" id="abae:CL176_06260"/>
<dbReference type="Proteomes" id="UP000263232">
    <property type="component" value="Chromosome"/>
</dbReference>
<dbReference type="Gene3D" id="2.40.420.20">
    <property type="match status" value="1"/>
</dbReference>
<sequence length="443" mass="49031">MQLNRRMMIYIGTALTTLLLLLFFLKGIFFPGSSNPADSMQDGVADGGIVHEVLTIQAQEPMTIKGKAQLTSDQSYFYNPELGDIEAIMVKDGQHVKKGTVLYRYVQGGDLEDELEDAYRQQTRLYNQRVRLIEDLAAQTGQAYNYQGDVLASYWGEDGQQYFYVSETIGKGEPITQGQTNPEAEAPSNPGEGESPERGIQDQVREVNQQIEDIEIKISRLIEKQRGEVTAKYDGEVILDEAGRDNAAVPLVRIIGDQVEVRGSVTEYEFHTLGQDRPVNLYVNAEDRNVSGTMVDYDKVPPTQAAPTSKEDGGQLGMAVPGEQSSQYGFVIAPDEYIQPGFSVDVQLTLPGFTVPDEAIVEEGGETFVFLYRDGKAVKKPLTLKQQGLQRIAERDLVAGDQLILHPYDLQDGQEVSVMSPETMRMMEGEVLDGDVNQGSPVK</sequence>
<dbReference type="EMBL" id="CP023434">
    <property type="protein sequence ID" value="AXY25630.1"/>
    <property type="molecule type" value="Genomic_DNA"/>
</dbReference>
<dbReference type="OrthoDB" id="2164025at2"/>
<proteinExistence type="predicted"/>
<dbReference type="InterPro" id="IPR058639">
    <property type="entry name" value="BSH_YknX-like"/>
</dbReference>
<evidence type="ECO:0000313" key="4">
    <source>
        <dbReference type="Proteomes" id="UP000263232"/>
    </source>
</evidence>
<protein>
    <recommendedName>
        <fullName evidence="2">YknX-like barrel-sandwich hybrid domain-containing protein</fullName>
    </recommendedName>
</protein>
<feature type="region of interest" description="Disordered" evidence="1">
    <location>
        <begin position="293"/>
        <end position="314"/>
    </location>
</feature>
<evidence type="ECO:0000256" key="1">
    <source>
        <dbReference type="SAM" id="MobiDB-lite"/>
    </source>
</evidence>
<dbReference type="PANTHER" id="PTHR30469">
    <property type="entry name" value="MULTIDRUG RESISTANCE PROTEIN MDTA"/>
    <property type="match status" value="1"/>
</dbReference>
<evidence type="ECO:0000313" key="3">
    <source>
        <dbReference type="EMBL" id="AXY25630.1"/>
    </source>
</evidence>
<dbReference type="RefSeq" id="WP_118990533.1">
    <property type="nucleotide sequence ID" value="NZ_CP023434.1"/>
</dbReference>
<gene>
    <name evidence="3" type="ORF">CL176_06260</name>
</gene>